<proteinExistence type="predicted"/>
<dbReference type="KEGG" id="fiy:BN1229_v1_2972"/>
<dbReference type="Gene3D" id="1.10.760.10">
    <property type="entry name" value="Cytochrome c-like domain"/>
    <property type="match status" value="1"/>
</dbReference>
<reference evidence="9" key="1">
    <citation type="submission" date="2015-02" db="EMBL/GenBank/DDBJ databases">
        <authorList>
            <person name="Chooi Y.-H."/>
        </authorList>
    </citation>
    <scope>NUCLEOTIDE SEQUENCE [LARGE SCALE GENOMIC DNA]</scope>
    <source>
        <strain evidence="9">strain Y</strain>
    </source>
</reference>
<keyword evidence="1 4" id="KW-0349">Heme</keyword>
<dbReference type="SUPFAM" id="SSF46626">
    <property type="entry name" value="Cytochrome c"/>
    <property type="match status" value="1"/>
</dbReference>
<feature type="signal peptide" evidence="6">
    <location>
        <begin position="1"/>
        <end position="22"/>
    </location>
</feature>
<sequence length="209" mass="22081">MVRIAMAVLAAAMFGFAIPASAQTAPTAAKDAPAAAAKSEAKAPPKAKDRCQDGEPSEVATYKISKGETLEKAINEPLDGKTGDADKGLGWMAHRRLGNCLACHKISKVLAMAEKTPSIKVTALNGKTSSMPLGIHGEIGPPLDGVANRYTEGELRMLVVDPKTAFPDTIMPAFHKNSGFTRVHPDCQGLAIFNAQQVEDVVAFLKTLK</sequence>
<evidence type="ECO:0000256" key="2">
    <source>
        <dbReference type="ARBA" id="ARBA00022723"/>
    </source>
</evidence>
<dbReference type="EMBL" id="LN829119">
    <property type="protein sequence ID" value="CPR21265.1"/>
    <property type="molecule type" value="Genomic_DNA"/>
</dbReference>
<evidence type="ECO:0000259" key="7">
    <source>
        <dbReference type="PROSITE" id="PS51007"/>
    </source>
</evidence>
<protein>
    <submittedName>
        <fullName evidence="8">Putative monoheme cytochrome c sulfur oxidizing protein(SoxX) (Modular protein)</fullName>
    </submittedName>
</protein>
<dbReference type="GO" id="GO:0046872">
    <property type="term" value="F:metal ion binding"/>
    <property type="evidence" value="ECO:0007669"/>
    <property type="project" value="UniProtKB-KW"/>
</dbReference>
<evidence type="ECO:0000256" key="4">
    <source>
        <dbReference type="PROSITE-ProRule" id="PRU00433"/>
    </source>
</evidence>
<gene>
    <name evidence="8" type="ORF">YBN1229_v1_2972</name>
</gene>
<accession>A0A0D6JHS3</accession>
<dbReference type="Proteomes" id="UP000033187">
    <property type="component" value="Chromosome 1"/>
</dbReference>
<dbReference type="AlphaFoldDB" id="A0A0D6JHS3"/>
<evidence type="ECO:0000256" key="6">
    <source>
        <dbReference type="SAM" id="SignalP"/>
    </source>
</evidence>
<dbReference type="Pfam" id="PF00034">
    <property type="entry name" value="Cytochrom_C"/>
    <property type="match status" value="1"/>
</dbReference>
<dbReference type="InterPro" id="IPR036909">
    <property type="entry name" value="Cyt_c-like_dom_sf"/>
</dbReference>
<evidence type="ECO:0000256" key="3">
    <source>
        <dbReference type="ARBA" id="ARBA00023004"/>
    </source>
</evidence>
<dbReference type="InterPro" id="IPR009056">
    <property type="entry name" value="Cyt_c-like_dom"/>
</dbReference>
<dbReference type="KEGG" id="fil:BN1229_v1_2945"/>
<keyword evidence="2 4" id="KW-0479">Metal-binding</keyword>
<keyword evidence="9" id="KW-1185">Reference proteome</keyword>
<evidence type="ECO:0000256" key="5">
    <source>
        <dbReference type="SAM" id="MobiDB-lite"/>
    </source>
</evidence>
<feature type="compositionally biased region" description="Basic and acidic residues" evidence="5">
    <location>
        <begin position="39"/>
        <end position="53"/>
    </location>
</feature>
<evidence type="ECO:0000313" key="8">
    <source>
        <dbReference type="EMBL" id="CPR21265.1"/>
    </source>
</evidence>
<evidence type="ECO:0000313" key="9">
    <source>
        <dbReference type="Proteomes" id="UP000033187"/>
    </source>
</evidence>
<feature type="domain" description="Cytochrome c" evidence="7">
    <location>
        <begin position="83"/>
        <end position="209"/>
    </location>
</feature>
<keyword evidence="6" id="KW-0732">Signal</keyword>
<dbReference type="GO" id="GO:0009055">
    <property type="term" value="F:electron transfer activity"/>
    <property type="evidence" value="ECO:0007669"/>
    <property type="project" value="InterPro"/>
</dbReference>
<dbReference type="PROSITE" id="PS51007">
    <property type="entry name" value="CYTC"/>
    <property type="match status" value="1"/>
</dbReference>
<feature type="region of interest" description="Disordered" evidence="5">
    <location>
        <begin position="31"/>
        <end position="58"/>
    </location>
</feature>
<keyword evidence="3 4" id="KW-0408">Iron</keyword>
<dbReference type="RefSeq" id="WP_052743940.1">
    <property type="nucleotide sequence ID" value="NZ_LN829118.1"/>
</dbReference>
<feature type="chain" id="PRO_5002306419" evidence="6">
    <location>
        <begin position="23"/>
        <end position="209"/>
    </location>
</feature>
<organism evidence="8 9">
    <name type="scientific">Candidatus Filomicrobium marinum</name>
    <dbReference type="NCBI Taxonomy" id="1608628"/>
    <lineage>
        <taxon>Bacteria</taxon>
        <taxon>Pseudomonadati</taxon>
        <taxon>Pseudomonadota</taxon>
        <taxon>Alphaproteobacteria</taxon>
        <taxon>Hyphomicrobiales</taxon>
        <taxon>Hyphomicrobiaceae</taxon>
        <taxon>Filomicrobium</taxon>
    </lineage>
</organism>
<dbReference type="GO" id="GO:0020037">
    <property type="term" value="F:heme binding"/>
    <property type="evidence" value="ECO:0007669"/>
    <property type="project" value="InterPro"/>
</dbReference>
<name>A0A0D6JHS3_9HYPH</name>
<evidence type="ECO:0000256" key="1">
    <source>
        <dbReference type="ARBA" id="ARBA00022617"/>
    </source>
</evidence>